<evidence type="ECO:0000256" key="1">
    <source>
        <dbReference type="SAM" id="Phobius"/>
    </source>
</evidence>
<sequence length="73" mass="8014">MQQDTHKTKRLANIVAVVFSAVIAALGVAGYQRTDDPLQLMLFLGLACLGYFIVLLLFKGINKMLDSLDDSVK</sequence>
<keyword evidence="1" id="KW-0812">Transmembrane</keyword>
<keyword evidence="3" id="KW-1185">Reference proteome</keyword>
<organism evidence="2 3">
    <name type="scientific">Neptuniibacter pectenicola</name>
    <dbReference type="NCBI Taxonomy" id="1806669"/>
    <lineage>
        <taxon>Bacteria</taxon>
        <taxon>Pseudomonadati</taxon>
        <taxon>Pseudomonadota</taxon>
        <taxon>Gammaproteobacteria</taxon>
        <taxon>Oceanospirillales</taxon>
        <taxon>Oceanospirillaceae</taxon>
        <taxon>Neptuniibacter</taxon>
    </lineage>
</organism>
<feature type="transmembrane region" description="Helical" evidence="1">
    <location>
        <begin position="38"/>
        <end position="58"/>
    </location>
</feature>
<reference evidence="2 3" key="1">
    <citation type="submission" date="2024-03" db="EMBL/GenBank/DDBJ databases">
        <title>Community enrichment and isolation of bacterial strains for fucoidan degradation.</title>
        <authorList>
            <person name="Sichert A."/>
        </authorList>
    </citation>
    <scope>NUCLEOTIDE SEQUENCE [LARGE SCALE GENOMIC DNA]</scope>
    <source>
        <strain evidence="2 3">AS76</strain>
    </source>
</reference>
<dbReference type="RefSeq" id="WP_339892274.1">
    <property type="nucleotide sequence ID" value="NZ_CAXBCE010000042.1"/>
</dbReference>
<evidence type="ECO:0000313" key="3">
    <source>
        <dbReference type="Proteomes" id="UP001449225"/>
    </source>
</evidence>
<accession>A0ABU9TNW8</accession>
<evidence type="ECO:0000313" key="2">
    <source>
        <dbReference type="EMBL" id="MEM5535418.1"/>
    </source>
</evidence>
<feature type="transmembrane region" description="Helical" evidence="1">
    <location>
        <begin position="12"/>
        <end position="32"/>
    </location>
</feature>
<dbReference type="Proteomes" id="UP001449225">
    <property type="component" value="Unassembled WGS sequence"/>
</dbReference>
<proteinExistence type="predicted"/>
<keyword evidence="1" id="KW-0472">Membrane</keyword>
<dbReference type="EMBL" id="JBBMRA010000002">
    <property type="protein sequence ID" value="MEM5535418.1"/>
    <property type="molecule type" value="Genomic_DNA"/>
</dbReference>
<protein>
    <submittedName>
        <fullName evidence="2">Uncharacterized protein</fullName>
    </submittedName>
</protein>
<name>A0ABU9TNW8_9GAMM</name>
<keyword evidence="1" id="KW-1133">Transmembrane helix</keyword>
<comment type="caution">
    <text evidence="2">The sequence shown here is derived from an EMBL/GenBank/DDBJ whole genome shotgun (WGS) entry which is preliminary data.</text>
</comment>
<gene>
    <name evidence="2" type="ORF">WNY58_03330</name>
</gene>